<evidence type="ECO:0000313" key="2">
    <source>
        <dbReference type="Proteomes" id="UP000838412"/>
    </source>
</evidence>
<organism evidence="1 2">
    <name type="scientific">Branchiostoma lanceolatum</name>
    <name type="common">Common lancelet</name>
    <name type="synonym">Amphioxus lanceolatum</name>
    <dbReference type="NCBI Taxonomy" id="7740"/>
    <lineage>
        <taxon>Eukaryota</taxon>
        <taxon>Metazoa</taxon>
        <taxon>Chordata</taxon>
        <taxon>Cephalochordata</taxon>
        <taxon>Leptocardii</taxon>
        <taxon>Amphioxiformes</taxon>
        <taxon>Branchiostomatidae</taxon>
        <taxon>Branchiostoma</taxon>
    </lineage>
</organism>
<accession>A0A8K0EQA5</accession>
<reference evidence="1" key="1">
    <citation type="submission" date="2022-01" db="EMBL/GenBank/DDBJ databases">
        <authorList>
            <person name="Braso-Vives M."/>
        </authorList>
    </citation>
    <scope>NUCLEOTIDE SEQUENCE</scope>
</reference>
<evidence type="ECO:0000313" key="1">
    <source>
        <dbReference type="EMBL" id="CAH1257672.1"/>
    </source>
</evidence>
<protein>
    <submittedName>
        <fullName evidence="1">Hypp1878 protein</fullName>
    </submittedName>
</protein>
<proteinExistence type="predicted"/>
<name>A0A8K0EQA5_BRALA</name>
<dbReference type="Proteomes" id="UP000838412">
    <property type="component" value="Chromosome 3"/>
</dbReference>
<gene>
    <name evidence="1" type="primary">Hypp1878</name>
    <name evidence="1" type="ORF">BLAG_LOCUS15504</name>
</gene>
<dbReference type="OrthoDB" id="9972366at2759"/>
<dbReference type="AlphaFoldDB" id="A0A8K0EQA5"/>
<keyword evidence="2" id="KW-1185">Reference proteome</keyword>
<sequence>MVRLVNTVFGDYCTRVATPPDRAKRELQEAREKLPYLTQVTLRQTAVGGRPTMPVKPPTAAPERSYNIHLLPHTDVTYAGHGQSYPNHKHFDWSRIFLKRSWKDQPRTAPSLYEQSTDIPRTRARAQTNGLPRQRLPPDSLNARKLKKFSDHNLRLQQSADGLQLRLPELRPAPRMTGRGTVYKPQNPLVHSEITRSSVTLPDVGKVTETRWVNMVPISGPARGPWSFYTTER</sequence>
<dbReference type="EMBL" id="OV696688">
    <property type="protein sequence ID" value="CAH1257672.1"/>
    <property type="molecule type" value="Genomic_DNA"/>
</dbReference>